<dbReference type="OrthoDB" id="9813428at2"/>
<dbReference type="AlphaFoldDB" id="A0A1I1VMV3"/>
<evidence type="ECO:0000313" key="2">
    <source>
        <dbReference type="Proteomes" id="UP000198639"/>
    </source>
</evidence>
<gene>
    <name evidence="1" type="ORF">SAMN05216204_14054</name>
</gene>
<evidence type="ECO:0000313" key="1">
    <source>
        <dbReference type="EMBL" id="SFD84346.1"/>
    </source>
</evidence>
<reference evidence="2" key="1">
    <citation type="submission" date="2016-10" db="EMBL/GenBank/DDBJ databases">
        <authorList>
            <person name="Varghese N."/>
            <person name="Submissions S."/>
        </authorList>
    </citation>
    <scope>NUCLEOTIDE SEQUENCE [LARGE SCALE GENOMIC DNA]</scope>
    <source>
        <strain evidence="2">CGMCC 1.12041</strain>
    </source>
</reference>
<accession>A0A1I1VMV3</accession>
<organism evidence="1 2">
    <name type="scientific">Massilia yuzhufengensis</name>
    <dbReference type="NCBI Taxonomy" id="1164594"/>
    <lineage>
        <taxon>Bacteria</taxon>
        <taxon>Pseudomonadati</taxon>
        <taxon>Pseudomonadota</taxon>
        <taxon>Betaproteobacteria</taxon>
        <taxon>Burkholderiales</taxon>
        <taxon>Oxalobacteraceae</taxon>
        <taxon>Telluria group</taxon>
        <taxon>Massilia</taxon>
    </lineage>
</organism>
<sequence>MEDLFADTTFGKLALQKLAPTTTYFRLYSAGWLGNGNQRDVMEVTGAEFREAKRGPRKGELCILIPGTQRRAYITVAEMEGFDAAKPTDIGAAGQEGTA</sequence>
<name>A0A1I1VMV3_9BURK</name>
<dbReference type="STRING" id="1164594.SAMN05216204_14054"/>
<dbReference type="RefSeq" id="WP_091876905.1">
    <property type="nucleotide sequence ID" value="NZ_FOLD01000040.1"/>
</dbReference>
<proteinExistence type="predicted"/>
<protein>
    <submittedName>
        <fullName evidence="1">Uncharacterized protein</fullName>
    </submittedName>
</protein>
<keyword evidence="2" id="KW-1185">Reference proteome</keyword>
<dbReference type="Proteomes" id="UP000198639">
    <property type="component" value="Unassembled WGS sequence"/>
</dbReference>
<dbReference type="EMBL" id="FOLD01000040">
    <property type="protein sequence ID" value="SFD84346.1"/>
    <property type="molecule type" value="Genomic_DNA"/>
</dbReference>